<dbReference type="Gene3D" id="1.10.150.120">
    <property type="entry name" value="[2Fe-2S]-binding domain"/>
    <property type="match status" value="1"/>
</dbReference>
<dbReference type="InterPro" id="IPR036884">
    <property type="entry name" value="2Fe-2S-bd_dom_sf"/>
</dbReference>
<keyword evidence="2 5" id="KW-0560">Oxidoreductase</keyword>
<dbReference type="GO" id="GO:0005506">
    <property type="term" value="F:iron ion binding"/>
    <property type="evidence" value="ECO:0007669"/>
    <property type="project" value="InterPro"/>
</dbReference>
<dbReference type="Pfam" id="PF01799">
    <property type="entry name" value="Fer2_2"/>
    <property type="match status" value="1"/>
</dbReference>
<proteinExistence type="predicted"/>
<evidence type="ECO:0000256" key="2">
    <source>
        <dbReference type="ARBA" id="ARBA00023002"/>
    </source>
</evidence>
<reference evidence="5" key="1">
    <citation type="submission" date="2018-06" db="EMBL/GenBank/DDBJ databases">
        <authorList>
            <person name="Zhirakovskaya E."/>
        </authorList>
    </citation>
    <scope>NUCLEOTIDE SEQUENCE</scope>
</reference>
<dbReference type="SUPFAM" id="SSF47741">
    <property type="entry name" value="CO dehydrogenase ISP C-domain like"/>
    <property type="match status" value="1"/>
</dbReference>
<evidence type="ECO:0000313" key="5">
    <source>
        <dbReference type="EMBL" id="VAV88032.1"/>
    </source>
</evidence>
<evidence type="ECO:0000256" key="1">
    <source>
        <dbReference type="ARBA" id="ARBA00022723"/>
    </source>
</evidence>
<feature type="non-terminal residue" evidence="5">
    <location>
        <position position="125"/>
    </location>
</feature>
<dbReference type="InterPro" id="IPR006058">
    <property type="entry name" value="2Fe2S_fd_BS"/>
</dbReference>
<dbReference type="InterPro" id="IPR012675">
    <property type="entry name" value="Beta-grasp_dom_sf"/>
</dbReference>
<evidence type="ECO:0000256" key="3">
    <source>
        <dbReference type="ARBA" id="ARBA00023004"/>
    </source>
</evidence>
<dbReference type="SUPFAM" id="SSF54292">
    <property type="entry name" value="2Fe-2S ferredoxin-like"/>
    <property type="match status" value="1"/>
</dbReference>
<gene>
    <name evidence="5" type="ORF">MNBD_ALPHA06-1</name>
</gene>
<dbReference type="InterPro" id="IPR001041">
    <property type="entry name" value="2Fe-2S_ferredoxin-type"/>
</dbReference>
<protein>
    <submittedName>
        <fullName evidence="5">Xanthine dehydrogenase iron-sulfur subunit / Xanthine dehydrogenase, FAD binding subunit</fullName>
        <ecNumber evidence="5">1.17.1.4</ecNumber>
    </submittedName>
</protein>
<feature type="domain" description="2Fe-2S ferredoxin-type" evidence="4">
    <location>
        <begin position="3"/>
        <end position="88"/>
    </location>
</feature>
<dbReference type="GO" id="GO:0004854">
    <property type="term" value="F:xanthine dehydrogenase activity"/>
    <property type="evidence" value="ECO:0007669"/>
    <property type="project" value="UniProtKB-EC"/>
</dbReference>
<dbReference type="EMBL" id="UOEE01000054">
    <property type="protein sequence ID" value="VAV88032.1"/>
    <property type="molecule type" value="Genomic_DNA"/>
</dbReference>
<name>A0A3B0R678_9ZZZZ</name>
<sequence>MSNQIQFVLNGQLLTATATNTQQSLLGYLRDTANLCGTKEGCAEGDCGACTIVLGTRDGEQIRYRALNACILLLAQVQGCEVITVEGVQAKSGALHPVQQALVEFHGSQCGFCTPGIVMSLYAHY</sequence>
<dbReference type="InterPro" id="IPR036010">
    <property type="entry name" value="2Fe-2S_ferredoxin-like_sf"/>
</dbReference>
<dbReference type="PANTHER" id="PTHR45444">
    <property type="entry name" value="XANTHINE DEHYDROGENASE"/>
    <property type="match status" value="1"/>
</dbReference>
<dbReference type="GO" id="GO:0051537">
    <property type="term" value="F:2 iron, 2 sulfur cluster binding"/>
    <property type="evidence" value="ECO:0007669"/>
    <property type="project" value="InterPro"/>
</dbReference>
<dbReference type="PROSITE" id="PS51085">
    <property type="entry name" value="2FE2S_FER_2"/>
    <property type="match status" value="1"/>
</dbReference>
<dbReference type="Pfam" id="PF00111">
    <property type="entry name" value="Fer2"/>
    <property type="match status" value="1"/>
</dbReference>
<dbReference type="PROSITE" id="PS00197">
    <property type="entry name" value="2FE2S_FER_1"/>
    <property type="match status" value="1"/>
</dbReference>
<dbReference type="InterPro" id="IPR016208">
    <property type="entry name" value="Ald_Oxase/xanthine_DH-like"/>
</dbReference>
<keyword evidence="3" id="KW-0408">Iron</keyword>
<dbReference type="Gene3D" id="3.10.20.30">
    <property type="match status" value="1"/>
</dbReference>
<accession>A0A3B0R678</accession>
<dbReference type="AlphaFoldDB" id="A0A3B0R678"/>
<organism evidence="5">
    <name type="scientific">hydrothermal vent metagenome</name>
    <dbReference type="NCBI Taxonomy" id="652676"/>
    <lineage>
        <taxon>unclassified sequences</taxon>
        <taxon>metagenomes</taxon>
        <taxon>ecological metagenomes</taxon>
    </lineage>
</organism>
<evidence type="ECO:0000259" key="4">
    <source>
        <dbReference type="PROSITE" id="PS51085"/>
    </source>
</evidence>
<dbReference type="EC" id="1.17.1.4" evidence="5"/>
<dbReference type="PANTHER" id="PTHR45444:SF3">
    <property type="entry name" value="XANTHINE DEHYDROGENASE"/>
    <property type="match status" value="1"/>
</dbReference>
<dbReference type="InterPro" id="IPR002888">
    <property type="entry name" value="2Fe-2S-bd"/>
</dbReference>
<keyword evidence="1" id="KW-0479">Metal-binding</keyword>